<keyword evidence="4" id="KW-0267">Excision nuclease</keyword>
<dbReference type="Gene3D" id="3.40.1440.10">
    <property type="entry name" value="GIY-YIG endonuclease"/>
    <property type="match status" value="1"/>
</dbReference>
<name>A0AAE0T5K9_9BIVA</name>
<dbReference type="Pfam" id="PF02151">
    <property type="entry name" value="UVR"/>
    <property type="match status" value="1"/>
</dbReference>
<evidence type="ECO:0000256" key="5">
    <source>
        <dbReference type="ARBA" id="ARBA00023204"/>
    </source>
</evidence>
<dbReference type="PANTHER" id="PTHR30562">
    <property type="entry name" value="UVRC/OXIDOREDUCTASE"/>
    <property type="match status" value="1"/>
</dbReference>
<keyword evidence="10" id="KW-1185">Reference proteome</keyword>
<keyword evidence="1" id="KW-0963">Cytoplasm</keyword>
<dbReference type="InterPro" id="IPR050066">
    <property type="entry name" value="UvrABC_protein_C"/>
</dbReference>
<reference evidence="9" key="1">
    <citation type="journal article" date="2021" name="Genome Biol. Evol.">
        <title>A High-Quality Reference Genome for a Parasitic Bivalve with Doubly Uniparental Inheritance (Bivalvia: Unionida).</title>
        <authorList>
            <person name="Smith C.H."/>
        </authorList>
    </citation>
    <scope>NUCLEOTIDE SEQUENCE</scope>
    <source>
        <strain evidence="9">CHS0354</strain>
    </source>
</reference>
<evidence type="ECO:0000259" key="7">
    <source>
        <dbReference type="PROSITE" id="PS50164"/>
    </source>
</evidence>
<dbReference type="Gene3D" id="1.10.150.20">
    <property type="entry name" value="5' to 3' exonuclease, C-terminal subdomain"/>
    <property type="match status" value="1"/>
</dbReference>
<dbReference type="InterPro" id="IPR038476">
    <property type="entry name" value="UvrC_RNase_H_dom_sf"/>
</dbReference>
<dbReference type="GO" id="GO:0006289">
    <property type="term" value="P:nucleotide-excision repair"/>
    <property type="evidence" value="ECO:0007669"/>
    <property type="project" value="InterPro"/>
</dbReference>
<dbReference type="InterPro" id="IPR001943">
    <property type="entry name" value="UVR_dom"/>
</dbReference>
<dbReference type="SMART" id="SM00465">
    <property type="entry name" value="GIYc"/>
    <property type="match status" value="1"/>
</dbReference>
<dbReference type="HAMAP" id="MF_00203">
    <property type="entry name" value="UvrC"/>
    <property type="match status" value="1"/>
</dbReference>
<evidence type="ECO:0000259" key="8">
    <source>
        <dbReference type="PROSITE" id="PS50165"/>
    </source>
</evidence>
<dbReference type="Pfam" id="PF01541">
    <property type="entry name" value="GIY-YIG"/>
    <property type="match status" value="1"/>
</dbReference>
<organism evidence="9 10">
    <name type="scientific">Potamilus streckersoni</name>
    <dbReference type="NCBI Taxonomy" id="2493646"/>
    <lineage>
        <taxon>Eukaryota</taxon>
        <taxon>Metazoa</taxon>
        <taxon>Spiralia</taxon>
        <taxon>Lophotrochozoa</taxon>
        <taxon>Mollusca</taxon>
        <taxon>Bivalvia</taxon>
        <taxon>Autobranchia</taxon>
        <taxon>Heteroconchia</taxon>
        <taxon>Palaeoheterodonta</taxon>
        <taxon>Unionida</taxon>
        <taxon>Unionoidea</taxon>
        <taxon>Unionidae</taxon>
        <taxon>Ambleminae</taxon>
        <taxon>Lampsilini</taxon>
        <taxon>Potamilus</taxon>
    </lineage>
</organism>
<dbReference type="Pfam" id="PF14520">
    <property type="entry name" value="HHH_5"/>
    <property type="match status" value="1"/>
</dbReference>
<dbReference type="SUPFAM" id="SSF47781">
    <property type="entry name" value="RuvA domain 2-like"/>
    <property type="match status" value="1"/>
</dbReference>
<gene>
    <name evidence="9" type="ORF">CHS0354_001987</name>
</gene>
<dbReference type="PROSITE" id="PS50164">
    <property type="entry name" value="GIY_YIG"/>
    <property type="match status" value="1"/>
</dbReference>
<dbReference type="InterPro" id="IPR004791">
    <property type="entry name" value="UvrC"/>
</dbReference>
<evidence type="ECO:0000313" key="10">
    <source>
        <dbReference type="Proteomes" id="UP001195483"/>
    </source>
</evidence>
<dbReference type="InterPro" id="IPR000305">
    <property type="entry name" value="GIY-YIG_endonuc"/>
</dbReference>
<protein>
    <recommendedName>
        <fullName evidence="11">Excinuclease ABC subunit C</fullName>
    </recommendedName>
</protein>
<dbReference type="SUPFAM" id="SSF46600">
    <property type="entry name" value="C-terminal UvrC-binding domain of UvrB"/>
    <property type="match status" value="1"/>
</dbReference>
<evidence type="ECO:0000256" key="2">
    <source>
        <dbReference type="ARBA" id="ARBA00022763"/>
    </source>
</evidence>
<accession>A0AAE0T5K9</accession>
<dbReference type="Gene3D" id="4.10.860.10">
    <property type="entry name" value="UVR domain"/>
    <property type="match status" value="1"/>
</dbReference>
<dbReference type="PROSITE" id="PS50165">
    <property type="entry name" value="UVRC"/>
    <property type="match status" value="1"/>
</dbReference>
<keyword evidence="3" id="KW-0228">DNA excision</keyword>
<evidence type="ECO:0000256" key="1">
    <source>
        <dbReference type="ARBA" id="ARBA00022490"/>
    </source>
</evidence>
<dbReference type="Gene3D" id="3.30.420.340">
    <property type="entry name" value="UvrC, RNAse H endonuclease domain"/>
    <property type="match status" value="1"/>
</dbReference>
<dbReference type="SUPFAM" id="SSF82771">
    <property type="entry name" value="GIY-YIG endonuclease"/>
    <property type="match status" value="1"/>
</dbReference>
<dbReference type="InterPro" id="IPR035901">
    <property type="entry name" value="GIY-YIG_endonuc_sf"/>
</dbReference>
<dbReference type="NCBIfam" id="TIGR00194">
    <property type="entry name" value="uvrC"/>
    <property type="match status" value="1"/>
</dbReference>
<feature type="domain" description="GIY-YIG" evidence="7">
    <location>
        <begin position="28"/>
        <end position="108"/>
    </location>
</feature>
<dbReference type="GO" id="GO:0009381">
    <property type="term" value="F:excinuclease ABC activity"/>
    <property type="evidence" value="ECO:0007669"/>
    <property type="project" value="InterPro"/>
</dbReference>
<sequence>MNEHTDKDISGFNVADVSLKEKLHTAPDKPGVYFWKDKHGKILYIGKAKILRNRVRSYFNTDNDGRGYRIELMMSLVADLDWVITSNESEALILEDHLIKTHKPKFNIRQKDNKSYPYLKLTKELYPRLYLTRNLEDKAAHYFGPYKSAFDAKKTLAIIHKYFPLRKKNLTLDGNKTYRPCLNFHIGRCLAPCTGKVDKTAYEEITANVTRLLKGDYRSLVSLLEQKMQRQSDALEFEEAAKIRDQIRAVNYTLKKQRVVYASKISRDAVYIHENMGMTAVQFLFVRNGIILSGDFFTFKNNGSLSVNEIMRFLVSKIYIGGKTLLPEELIVSHDLESFDMLAEYAAERKQTPLKIFRPERGERRELLELCMENARQNLLLHTQKKETDEYILMQAKQELHLRNIPNNRPLKDDYRRFKIKTVEGSNDFMAMAEVITRRMKRRDTDNWTLPDLMVIDGGVGQLSAVMQALKDFDTEEMDVIAIAKGRTEKRSQPGGRQDEPYDTDYVIKPGQKNTIPLKKNSPAAHMIRNVRDEAHRFALSYHRTVRSSASLATLLTQIEGIGKIKQQRLLTHFGSLTRLRDANPEEITSLKGLNSKDSEKIRMFFDRQTEK</sequence>
<reference evidence="9" key="2">
    <citation type="journal article" date="2021" name="Genome Biol. Evol.">
        <title>Developing a high-quality reference genome for a parasitic bivalve with doubly uniparental inheritance (Bivalvia: Unionida).</title>
        <authorList>
            <person name="Smith C.H."/>
        </authorList>
    </citation>
    <scope>NUCLEOTIDE SEQUENCE</scope>
    <source>
        <strain evidence="9">CHS0354</strain>
        <tissue evidence="9">Mantle</tissue>
    </source>
</reference>
<evidence type="ECO:0000259" key="6">
    <source>
        <dbReference type="PROSITE" id="PS50151"/>
    </source>
</evidence>
<dbReference type="Proteomes" id="UP001195483">
    <property type="component" value="Unassembled WGS sequence"/>
</dbReference>
<evidence type="ECO:0000313" key="9">
    <source>
        <dbReference type="EMBL" id="KAK3604179.1"/>
    </source>
</evidence>
<feature type="domain" description="UVR" evidence="6">
    <location>
        <begin position="218"/>
        <end position="253"/>
    </location>
</feature>
<reference evidence="9" key="3">
    <citation type="submission" date="2023-05" db="EMBL/GenBank/DDBJ databases">
        <authorList>
            <person name="Smith C.H."/>
        </authorList>
    </citation>
    <scope>NUCLEOTIDE SEQUENCE</scope>
    <source>
        <strain evidence="9">CHS0354</strain>
        <tissue evidence="9">Mantle</tissue>
    </source>
</reference>
<dbReference type="Pfam" id="PF08459">
    <property type="entry name" value="UvrC_RNaseH_dom"/>
    <property type="match status" value="1"/>
</dbReference>
<dbReference type="InterPro" id="IPR047296">
    <property type="entry name" value="GIY-YIG_UvrC_Cho"/>
</dbReference>
<dbReference type="Pfam" id="PF22920">
    <property type="entry name" value="UvrC_RNaseH"/>
    <property type="match status" value="1"/>
</dbReference>
<dbReference type="EMBL" id="JAEAOA010000186">
    <property type="protein sequence ID" value="KAK3604179.1"/>
    <property type="molecule type" value="Genomic_DNA"/>
</dbReference>
<dbReference type="FunFam" id="3.40.1440.10:FF:000001">
    <property type="entry name" value="UvrABC system protein C"/>
    <property type="match status" value="1"/>
</dbReference>
<keyword evidence="2" id="KW-0227">DNA damage</keyword>
<dbReference type="InterPro" id="IPR010994">
    <property type="entry name" value="RuvA_2-like"/>
</dbReference>
<dbReference type="CDD" id="cd10434">
    <property type="entry name" value="GIY-YIG_UvrC_Cho"/>
    <property type="match status" value="1"/>
</dbReference>
<comment type="caution">
    <text evidence="9">The sequence shown here is derived from an EMBL/GenBank/DDBJ whole genome shotgun (WGS) entry which is preliminary data.</text>
</comment>
<proteinExistence type="inferred from homology"/>
<evidence type="ECO:0008006" key="11">
    <source>
        <dbReference type="Google" id="ProtNLM"/>
    </source>
</evidence>
<dbReference type="PANTHER" id="PTHR30562:SF1">
    <property type="entry name" value="UVRABC SYSTEM PROTEIN C"/>
    <property type="match status" value="1"/>
</dbReference>
<dbReference type="InterPro" id="IPR001162">
    <property type="entry name" value="UvrC_RNase_H_dom"/>
</dbReference>
<feature type="domain" description="UvrC family homology region profile" evidence="8">
    <location>
        <begin position="275"/>
        <end position="470"/>
    </location>
</feature>
<dbReference type="InterPro" id="IPR036876">
    <property type="entry name" value="UVR_dom_sf"/>
</dbReference>
<dbReference type="GO" id="GO:0009380">
    <property type="term" value="C:excinuclease repair complex"/>
    <property type="evidence" value="ECO:0007669"/>
    <property type="project" value="InterPro"/>
</dbReference>
<dbReference type="AlphaFoldDB" id="A0AAE0T5K9"/>
<keyword evidence="5" id="KW-0234">DNA repair</keyword>
<dbReference type="PROSITE" id="PS50151">
    <property type="entry name" value="UVR"/>
    <property type="match status" value="1"/>
</dbReference>
<evidence type="ECO:0000256" key="3">
    <source>
        <dbReference type="ARBA" id="ARBA00022769"/>
    </source>
</evidence>
<evidence type="ECO:0000256" key="4">
    <source>
        <dbReference type="ARBA" id="ARBA00022881"/>
    </source>
</evidence>